<proteinExistence type="predicted"/>
<protein>
    <recommendedName>
        <fullName evidence="3">Retrotransposon Copia-like N-terminal domain-containing protein</fullName>
    </recommendedName>
</protein>
<organism evidence="1 2">
    <name type="scientific">Phytophthora nicotianae P1569</name>
    <dbReference type="NCBI Taxonomy" id="1317065"/>
    <lineage>
        <taxon>Eukaryota</taxon>
        <taxon>Sar</taxon>
        <taxon>Stramenopiles</taxon>
        <taxon>Oomycota</taxon>
        <taxon>Peronosporomycetes</taxon>
        <taxon>Peronosporales</taxon>
        <taxon>Peronosporaceae</taxon>
        <taxon>Phytophthora</taxon>
    </lineage>
</organism>
<dbReference type="EMBL" id="ANIZ01003315">
    <property type="protein sequence ID" value="ETI34548.1"/>
    <property type="molecule type" value="Genomic_DNA"/>
</dbReference>
<dbReference type="OrthoDB" id="127095at2759"/>
<dbReference type="Proteomes" id="UP000018721">
    <property type="component" value="Unassembled WGS sequence"/>
</dbReference>
<dbReference type="HOGENOM" id="CLU_3110569_0_0_1"/>
<gene>
    <name evidence="1" type="ORF">F443_18963</name>
</gene>
<comment type="caution">
    <text evidence="1">The sequence shown here is derived from an EMBL/GenBank/DDBJ whole genome shotgun (WGS) entry which is preliminary data.</text>
</comment>
<reference evidence="1 2" key="1">
    <citation type="submission" date="2013-11" db="EMBL/GenBank/DDBJ databases">
        <title>The Genome Sequence of Phytophthora parasitica P1569.</title>
        <authorList>
            <consortium name="The Broad Institute Genomics Platform"/>
            <person name="Russ C."/>
            <person name="Tyler B."/>
            <person name="Panabieres F."/>
            <person name="Shan W."/>
            <person name="Tripathy S."/>
            <person name="Grunwald N."/>
            <person name="Machado M."/>
            <person name="Johnson C.S."/>
            <person name="Arredondo F."/>
            <person name="Hong C."/>
            <person name="Coffey M."/>
            <person name="Young S.K."/>
            <person name="Zeng Q."/>
            <person name="Gargeya S."/>
            <person name="Fitzgerald M."/>
            <person name="Abouelleil A."/>
            <person name="Alvarado L."/>
            <person name="Chapman S.B."/>
            <person name="Gainer-Dewar J."/>
            <person name="Goldberg J."/>
            <person name="Griggs A."/>
            <person name="Gujja S."/>
            <person name="Hansen M."/>
            <person name="Howarth C."/>
            <person name="Imamovic A."/>
            <person name="Ireland A."/>
            <person name="Larimer J."/>
            <person name="McCowan C."/>
            <person name="Murphy C."/>
            <person name="Pearson M."/>
            <person name="Poon T.W."/>
            <person name="Priest M."/>
            <person name="Roberts A."/>
            <person name="Saif S."/>
            <person name="Shea T."/>
            <person name="Sykes S."/>
            <person name="Wortman J."/>
            <person name="Nusbaum C."/>
            <person name="Birren B."/>
        </authorList>
    </citation>
    <scope>NUCLEOTIDE SEQUENCE [LARGE SCALE GENOMIC DNA]</scope>
    <source>
        <strain evidence="1 2">P1569</strain>
    </source>
</reference>
<keyword evidence="2" id="KW-1185">Reference proteome</keyword>
<evidence type="ECO:0000313" key="2">
    <source>
        <dbReference type="Proteomes" id="UP000018721"/>
    </source>
</evidence>
<accession>V9E7M8</accession>
<name>V9E7M8_PHYNI</name>
<evidence type="ECO:0000313" key="1">
    <source>
        <dbReference type="EMBL" id="ETI34548.1"/>
    </source>
</evidence>
<dbReference type="AlphaFoldDB" id="V9E7M8"/>
<evidence type="ECO:0008006" key="3">
    <source>
        <dbReference type="Google" id="ProtNLM"/>
    </source>
</evidence>
<sequence>MSPTQASADDDRDFPHLNDRNFVVWKTCVTAALDGKNLLNFVTKVDYIGES</sequence>